<comment type="caution">
    <text evidence="8">The sequence shown here is derived from an EMBL/GenBank/DDBJ whole genome shotgun (WGS) entry which is preliminary data.</text>
</comment>
<evidence type="ECO:0000259" key="7">
    <source>
        <dbReference type="PROSITE" id="PS50011"/>
    </source>
</evidence>
<organism evidence="8 9">
    <name type="scientific">Diplogelasinospora grovesii</name>
    <dbReference type="NCBI Taxonomy" id="303347"/>
    <lineage>
        <taxon>Eukaryota</taxon>
        <taxon>Fungi</taxon>
        <taxon>Dikarya</taxon>
        <taxon>Ascomycota</taxon>
        <taxon>Pezizomycotina</taxon>
        <taxon>Sordariomycetes</taxon>
        <taxon>Sordariomycetidae</taxon>
        <taxon>Sordariales</taxon>
        <taxon>Diplogelasinosporaceae</taxon>
        <taxon>Diplogelasinospora</taxon>
    </lineage>
</organism>
<evidence type="ECO:0000256" key="4">
    <source>
        <dbReference type="ARBA" id="ARBA00022777"/>
    </source>
</evidence>
<keyword evidence="3" id="KW-0547">Nucleotide-binding</keyword>
<dbReference type="Gene3D" id="1.10.510.10">
    <property type="entry name" value="Transferase(Phosphotransferase) domain 1"/>
    <property type="match status" value="1"/>
</dbReference>
<dbReference type="GO" id="GO:0004674">
    <property type="term" value="F:protein serine/threonine kinase activity"/>
    <property type="evidence" value="ECO:0007669"/>
    <property type="project" value="UniProtKB-KW"/>
</dbReference>
<keyword evidence="9" id="KW-1185">Reference proteome</keyword>
<dbReference type="SMART" id="SM00220">
    <property type="entry name" value="S_TKc"/>
    <property type="match status" value="1"/>
</dbReference>
<keyword evidence="1" id="KW-0723">Serine/threonine-protein kinase</keyword>
<protein>
    <submittedName>
        <fullName evidence="8">Kinase domain-containing protein</fullName>
    </submittedName>
</protein>
<keyword evidence="5" id="KW-0067">ATP-binding</keyword>
<dbReference type="GO" id="GO:0005524">
    <property type="term" value="F:ATP binding"/>
    <property type="evidence" value="ECO:0007669"/>
    <property type="project" value="UniProtKB-KW"/>
</dbReference>
<keyword evidence="4 8" id="KW-0418">Kinase</keyword>
<feature type="region of interest" description="Disordered" evidence="6">
    <location>
        <begin position="1"/>
        <end position="28"/>
    </location>
</feature>
<evidence type="ECO:0000256" key="5">
    <source>
        <dbReference type="ARBA" id="ARBA00022840"/>
    </source>
</evidence>
<evidence type="ECO:0000256" key="1">
    <source>
        <dbReference type="ARBA" id="ARBA00022527"/>
    </source>
</evidence>
<dbReference type="Gene3D" id="3.30.200.20">
    <property type="entry name" value="Phosphorylase Kinase, domain 1"/>
    <property type="match status" value="1"/>
</dbReference>
<gene>
    <name evidence="8" type="ORF">QBC46DRAFT_456067</name>
</gene>
<dbReference type="SUPFAM" id="SSF56112">
    <property type="entry name" value="Protein kinase-like (PK-like)"/>
    <property type="match status" value="1"/>
</dbReference>
<name>A0AAN6NJ73_9PEZI</name>
<dbReference type="PROSITE" id="PS50011">
    <property type="entry name" value="PROTEIN_KINASE_DOM"/>
    <property type="match status" value="1"/>
</dbReference>
<reference evidence="9" key="1">
    <citation type="journal article" date="2023" name="Mol. Phylogenet. Evol.">
        <title>Genome-scale phylogeny and comparative genomics of the fungal order Sordariales.</title>
        <authorList>
            <person name="Hensen N."/>
            <person name="Bonometti L."/>
            <person name="Westerberg I."/>
            <person name="Brannstrom I.O."/>
            <person name="Guillou S."/>
            <person name="Cros-Aarteil S."/>
            <person name="Calhoun S."/>
            <person name="Haridas S."/>
            <person name="Kuo A."/>
            <person name="Mondo S."/>
            <person name="Pangilinan J."/>
            <person name="Riley R."/>
            <person name="LaButti K."/>
            <person name="Andreopoulos B."/>
            <person name="Lipzen A."/>
            <person name="Chen C."/>
            <person name="Yan M."/>
            <person name="Daum C."/>
            <person name="Ng V."/>
            <person name="Clum A."/>
            <person name="Steindorff A."/>
            <person name="Ohm R.A."/>
            <person name="Martin F."/>
            <person name="Silar P."/>
            <person name="Natvig D.O."/>
            <person name="Lalanne C."/>
            <person name="Gautier V."/>
            <person name="Ament-Velasquez S.L."/>
            <person name="Kruys A."/>
            <person name="Hutchinson M.I."/>
            <person name="Powell A.J."/>
            <person name="Barry K."/>
            <person name="Miller A.N."/>
            <person name="Grigoriev I.V."/>
            <person name="Debuchy R."/>
            <person name="Gladieux P."/>
            <person name="Hiltunen Thoren M."/>
            <person name="Johannesson H."/>
        </authorList>
    </citation>
    <scope>NUCLEOTIDE SEQUENCE [LARGE SCALE GENOMIC DNA]</scope>
    <source>
        <strain evidence="9">CBS 340.73</strain>
    </source>
</reference>
<dbReference type="InterPro" id="IPR051175">
    <property type="entry name" value="CLK_kinases"/>
</dbReference>
<keyword evidence="2" id="KW-0808">Transferase</keyword>
<dbReference type="Proteomes" id="UP001303473">
    <property type="component" value="Unassembled WGS sequence"/>
</dbReference>
<feature type="domain" description="Protein kinase" evidence="7">
    <location>
        <begin position="51"/>
        <end position="370"/>
    </location>
</feature>
<accession>A0AAN6NJ73</accession>
<sequence>MEFQDDDQSDNGDFVCSSDEDEVESEAEPRYRYSENLYYPIRIGEVLAAGYRIEHKLGWGGFSTVPWLSKSWSPGEKGEREYHKQNEIMEKVHDISGLVTYQSCFCLVGYGGVNKHMVLVFPVRGPSLYYCSRRGMRGPVARRVRAAKQLLISVKGLHDAGIIHRDLNKGAVLYDMKKDPVENLTTAEEYRRFLGRPRKIALQEVSRKQAELVEPMAFPADRISGDKVYLCDFHLCSNNTDSSTRETDYKVQSPGMFCAPERFHGGVVLMDRVVDALGPFPAHWKGRHYLEHVDKSGWYDPNPDMDRWYDPGLKTRVDPKYSLEAKIDHRTRPEISEYERQHALNVMYKGFRYLPEERITAAELLQDESFNIIMGLYGQ</sequence>
<evidence type="ECO:0000313" key="9">
    <source>
        <dbReference type="Proteomes" id="UP001303473"/>
    </source>
</evidence>
<proteinExistence type="predicted"/>
<feature type="compositionally biased region" description="Acidic residues" evidence="6">
    <location>
        <begin position="1"/>
        <end position="10"/>
    </location>
</feature>
<dbReference type="EMBL" id="MU853758">
    <property type="protein sequence ID" value="KAK3944682.1"/>
    <property type="molecule type" value="Genomic_DNA"/>
</dbReference>
<dbReference type="PANTHER" id="PTHR45646">
    <property type="entry name" value="SERINE/THREONINE-PROTEIN KINASE DOA-RELATED"/>
    <property type="match status" value="1"/>
</dbReference>
<evidence type="ECO:0000313" key="8">
    <source>
        <dbReference type="EMBL" id="KAK3944682.1"/>
    </source>
</evidence>
<dbReference type="InterPro" id="IPR011009">
    <property type="entry name" value="Kinase-like_dom_sf"/>
</dbReference>
<evidence type="ECO:0000256" key="6">
    <source>
        <dbReference type="SAM" id="MobiDB-lite"/>
    </source>
</evidence>
<dbReference type="AlphaFoldDB" id="A0AAN6NJ73"/>
<evidence type="ECO:0000256" key="2">
    <source>
        <dbReference type="ARBA" id="ARBA00022679"/>
    </source>
</evidence>
<evidence type="ECO:0000256" key="3">
    <source>
        <dbReference type="ARBA" id="ARBA00022741"/>
    </source>
</evidence>
<dbReference type="InterPro" id="IPR000719">
    <property type="entry name" value="Prot_kinase_dom"/>
</dbReference>